<accession>Q6KZG5</accession>
<evidence type="ECO:0000313" key="3">
    <source>
        <dbReference type="EMBL" id="SMD31043.1"/>
    </source>
</evidence>
<evidence type="ECO:0000313" key="5">
    <source>
        <dbReference type="Proteomes" id="UP000192315"/>
    </source>
</evidence>
<dbReference type="InParanoid" id="Q6KZG5"/>
<dbReference type="AlphaFoldDB" id="Q6KZG5"/>
<feature type="transmembrane region" description="Helical" evidence="1">
    <location>
        <begin position="33"/>
        <end position="57"/>
    </location>
</feature>
<sequence length="70" mass="7716">MDRLSELMIGMGFLFAGAVLLFLGIYNQLYPKIIIEMLGAAIFIIGLGITSVLVVIWGTPQRPKNRGYSN</sequence>
<name>Q6KZG5_PICTO</name>
<dbReference type="KEGG" id="pto:PTO1302"/>
<evidence type="ECO:0000313" key="2">
    <source>
        <dbReference type="EMBL" id="AAT43887.1"/>
    </source>
</evidence>
<keyword evidence="1" id="KW-0812">Transmembrane</keyword>
<reference evidence="2" key="2">
    <citation type="submission" date="2004-02" db="EMBL/GenBank/DDBJ databases">
        <authorList>
            <person name="Fuetterer O."/>
            <person name="Angelov A."/>
            <person name="Liesegang H."/>
            <person name="Gottschalk G."/>
            <person name="Schleper C."/>
            <person name="Schepers B."/>
            <person name="Dock C."/>
            <person name="Antranikian G."/>
            <person name="Liebl W."/>
        </authorList>
    </citation>
    <scope>NUCLEOTIDE SEQUENCE</scope>
    <source>
        <strain evidence="2">DSM 9790</strain>
    </source>
</reference>
<dbReference type="Proteomes" id="UP000192315">
    <property type="component" value="Unassembled WGS sequence"/>
</dbReference>
<dbReference type="EMBL" id="FWYE01000002">
    <property type="protein sequence ID" value="SMD31043.1"/>
    <property type="molecule type" value="Genomic_DNA"/>
</dbReference>
<keyword evidence="1" id="KW-1133">Transmembrane helix</keyword>
<dbReference type="EMBL" id="AE017261">
    <property type="protein sequence ID" value="AAT43887.1"/>
    <property type="molecule type" value="Genomic_DNA"/>
</dbReference>
<gene>
    <name evidence="2" type="ordered locus">PTO1302</name>
    <name evidence="3" type="ORF">SAMN02745355_0962</name>
</gene>
<feature type="transmembrane region" description="Helical" evidence="1">
    <location>
        <begin position="7"/>
        <end position="27"/>
    </location>
</feature>
<protein>
    <submittedName>
        <fullName evidence="2">Hypothetical membrane spanning protein</fullName>
    </submittedName>
</protein>
<organism evidence="2 4">
    <name type="scientific">Picrophilus torridus (strain ATCC 700027 / DSM 9790 / JCM 10055 / NBRC 100828 / KAW 2/3)</name>
    <dbReference type="NCBI Taxonomy" id="1122961"/>
    <lineage>
        <taxon>Archaea</taxon>
        <taxon>Methanobacteriati</taxon>
        <taxon>Thermoplasmatota</taxon>
        <taxon>Thermoplasmata</taxon>
        <taxon>Thermoplasmatales</taxon>
        <taxon>Picrophilaceae</taxon>
        <taxon>Picrophilus</taxon>
    </lineage>
</organism>
<keyword evidence="1" id="KW-0472">Membrane</keyword>
<dbReference type="Proteomes" id="UP000000438">
    <property type="component" value="Chromosome"/>
</dbReference>
<proteinExistence type="predicted"/>
<dbReference type="PaxDb" id="263820-PTO1302"/>
<dbReference type="HOGENOM" id="CLU_2748336_0_0_2"/>
<reference evidence="3 5" key="3">
    <citation type="submission" date="2017-04" db="EMBL/GenBank/DDBJ databases">
        <authorList>
            <person name="Varghese N."/>
            <person name="Submissions S."/>
        </authorList>
    </citation>
    <scope>NUCLEOTIDE SEQUENCE [LARGE SCALE GENOMIC DNA]</scope>
    <source>
        <strain evidence="3 5">DSM 9789</strain>
    </source>
</reference>
<evidence type="ECO:0000256" key="1">
    <source>
        <dbReference type="SAM" id="Phobius"/>
    </source>
</evidence>
<accession>A0A8G2FX23</accession>
<reference evidence="2 4" key="1">
    <citation type="journal article" date="2004" name="Proc. Natl. Acad. Sci. U.S.A.">
        <title>Genome sequence of Picrophilus torridus and its implications for life around pH 0.</title>
        <authorList>
            <person name="Futterer O."/>
            <person name="Angelov A."/>
            <person name="Liesegang H."/>
            <person name="Gottschalk G."/>
            <person name="Schleper C."/>
            <person name="Schepers B."/>
            <person name="Dock C."/>
            <person name="Antranikian G."/>
            <person name="Liebl W."/>
        </authorList>
    </citation>
    <scope>NUCLEOTIDE SEQUENCE [LARGE SCALE GENOMIC DNA]</scope>
    <source>
        <strain evidence="4">ATCC 700027 / DSM 9790 / JCM 10055 / NBRC 100828</strain>
        <strain evidence="2">DSM 9790</strain>
    </source>
</reference>
<evidence type="ECO:0000313" key="4">
    <source>
        <dbReference type="Proteomes" id="UP000000438"/>
    </source>
</evidence>
<keyword evidence="5" id="KW-1185">Reference proteome</keyword>